<feature type="compositionally biased region" description="Acidic residues" evidence="1">
    <location>
        <begin position="44"/>
        <end position="57"/>
    </location>
</feature>
<accession>A0A9P1IIA5</accession>
<organism evidence="3 4">
    <name type="scientific">Caenorhabditis angaria</name>
    <dbReference type="NCBI Taxonomy" id="860376"/>
    <lineage>
        <taxon>Eukaryota</taxon>
        <taxon>Metazoa</taxon>
        <taxon>Ecdysozoa</taxon>
        <taxon>Nematoda</taxon>
        <taxon>Chromadorea</taxon>
        <taxon>Rhabditida</taxon>
        <taxon>Rhabditina</taxon>
        <taxon>Rhabditomorpha</taxon>
        <taxon>Rhabditoidea</taxon>
        <taxon>Rhabditidae</taxon>
        <taxon>Peloderinae</taxon>
        <taxon>Caenorhabditis</taxon>
    </lineage>
</organism>
<evidence type="ECO:0000259" key="2">
    <source>
        <dbReference type="Pfam" id="PF07735"/>
    </source>
</evidence>
<evidence type="ECO:0000313" key="3">
    <source>
        <dbReference type="EMBL" id="CAI5445095.1"/>
    </source>
</evidence>
<reference evidence="3" key="1">
    <citation type="submission" date="2022-11" db="EMBL/GenBank/DDBJ databases">
        <authorList>
            <person name="Kikuchi T."/>
        </authorList>
    </citation>
    <scope>NUCLEOTIDE SEQUENCE</scope>
    <source>
        <strain evidence="3">PS1010</strain>
    </source>
</reference>
<proteinExistence type="predicted"/>
<evidence type="ECO:0000313" key="4">
    <source>
        <dbReference type="Proteomes" id="UP001152747"/>
    </source>
</evidence>
<dbReference type="Proteomes" id="UP001152747">
    <property type="component" value="Unassembled WGS sequence"/>
</dbReference>
<dbReference type="InterPro" id="IPR012885">
    <property type="entry name" value="F-box_Sdz-33"/>
</dbReference>
<evidence type="ECO:0000256" key="1">
    <source>
        <dbReference type="SAM" id="MobiDB-lite"/>
    </source>
</evidence>
<protein>
    <recommendedName>
        <fullName evidence="2">Sdz-33 F-box domain-containing protein</fullName>
    </recommendedName>
</protein>
<feature type="region of interest" description="Disordered" evidence="1">
    <location>
        <begin position="44"/>
        <end position="73"/>
    </location>
</feature>
<dbReference type="Pfam" id="PF07735">
    <property type="entry name" value="FBA_2"/>
    <property type="match status" value="1"/>
</dbReference>
<dbReference type="EMBL" id="CANHGI010000003">
    <property type="protein sequence ID" value="CAI5445095.1"/>
    <property type="molecule type" value="Genomic_DNA"/>
</dbReference>
<name>A0A9P1IIA5_9PELO</name>
<dbReference type="AlphaFoldDB" id="A0A9P1IIA5"/>
<keyword evidence="4" id="KW-1185">Reference proteome</keyword>
<sequence>MNIIKLECIMKTKQKLKREKKVIMIMMNIWKNFPLRRCSFFDNDSDSEEEDSSSDENENGKQKEKEEKILDEEEKRHKELMKRRGEIPLTRAYVRGELAKQSRRAQFSLFESAKFTPYEGYYPEVAWNYFRTFLEKRQKSVGVIEIKNVIKMFDINKIKVRKFDRLERLDICESYMFKFFLERIPDKIKNVKLSGGLTGIIQNLSGIVDSYPKILNVTDSLSIRCVNISYDGFLRLNARKIKVPIDEIKYEDVNNFIKLWIDGKISKTKFDMCRFNKHSEIKMDQILKDLEYVEIGNHVKRERYNHFSMKKRQMYRIVHKIDPNYFIDVLKFENILILCVNSDVNDGYENKKHLCNVNFCCQKSYKELLNNKGPMWW</sequence>
<gene>
    <name evidence="3" type="ORF">CAMP_LOCUS7732</name>
</gene>
<feature type="domain" description="Sdz-33 F-box" evidence="2">
    <location>
        <begin position="219"/>
        <end position="265"/>
    </location>
</feature>
<comment type="caution">
    <text evidence="3">The sequence shown here is derived from an EMBL/GenBank/DDBJ whole genome shotgun (WGS) entry which is preliminary data.</text>
</comment>
<feature type="compositionally biased region" description="Basic and acidic residues" evidence="1">
    <location>
        <begin position="58"/>
        <end position="73"/>
    </location>
</feature>